<sequence>MGGDEYAAAGGSLKLKGVKDSKVDKKRKKKKAAKVQPENETDGDQSSTTKNATTADESGGGSAGASDGREASAASSLGKTEAERRHEEMRRKRLDERLKREGSKTHKERVEELNKYLSNLSEHHDIIFRIGGIHARAAPPFPCA</sequence>
<name>A0A9P8LGN0_9PEZI</name>
<dbReference type="InterPro" id="IPR013865">
    <property type="entry name" value="FAM32A"/>
</dbReference>
<gene>
    <name evidence="2" type="ORF">GP486_001546</name>
</gene>
<evidence type="ECO:0000313" key="3">
    <source>
        <dbReference type="Proteomes" id="UP000750711"/>
    </source>
</evidence>
<evidence type="ECO:0000313" key="2">
    <source>
        <dbReference type="EMBL" id="KAH0565064.1"/>
    </source>
</evidence>
<evidence type="ECO:0008006" key="4">
    <source>
        <dbReference type="Google" id="ProtNLM"/>
    </source>
</evidence>
<accession>A0A9P8LGN0</accession>
<organism evidence="2 3">
    <name type="scientific">Trichoglossum hirsutum</name>
    <dbReference type="NCBI Taxonomy" id="265104"/>
    <lineage>
        <taxon>Eukaryota</taxon>
        <taxon>Fungi</taxon>
        <taxon>Dikarya</taxon>
        <taxon>Ascomycota</taxon>
        <taxon>Pezizomycotina</taxon>
        <taxon>Geoglossomycetes</taxon>
        <taxon>Geoglossales</taxon>
        <taxon>Geoglossaceae</taxon>
        <taxon>Trichoglossum</taxon>
    </lineage>
</organism>
<feature type="compositionally biased region" description="Basic residues" evidence="1">
    <location>
        <begin position="24"/>
        <end position="33"/>
    </location>
</feature>
<feature type="compositionally biased region" description="Polar residues" evidence="1">
    <location>
        <begin position="44"/>
        <end position="54"/>
    </location>
</feature>
<evidence type="ECO:0000256" key="1">
    <source>
        <dbReference type="SAM" id="MobiDB-lite"/>
    </source>
</evidence>
<dbReference type="AlphaFoldDB" id="A0A9P8LGN0"/>
<dbReference type="PANTHER" id="PTHR13282">
    <property type="entry name" value="PROTEIN FAM32A"/>
    <property type="match status" value="1"/>
</dbReference>
<feature type="compositionally biased region" description="Basic and acidic residues" evidence="1">
    <location>
        <begin position="80"/>
        <end position="108"/>
    </location>
</feature>
<comment type="caution">
    <text evidence="2">The sequence shown here is derived from an EMBL/GenBank/DDBJ whole genome shotgun (WGS) entry which is preliminary data.</text>
</comment>
<dbReference type="GO" id="GO:0005730">
    <property type="term" value="C:nucleolus"/>
    <property type="evidence" value="ECO:0007669"/>
    <property type="project" value="TreeGrafter"/>
</dbReference>
<reference evidence="2" key="1">
    <citation type="submission" date="2021-03" db="EMBL/GenBank/DDBJ databases">
        <title>Comparative genomics and phylogenomic investigation of the class Geoglossomycetes provide insights into ecological specialization and systematics.</title>
        <authorList>
            <person name="Melie T."/>
            <person name="Pirro S."/>
            <person name="Miller A.N."/>
            <person name="Quandt A."/>
        </authorList>
    </citation>
    <scope>NUCLEOTIDE SEQUENCE</scope>
    <source>
        <strain evidence="2">CAQ_001_2017</strain>
    </source>
</reference>
<dbReference type="Pfam" id="PF08555">
    <property type="entry name" value="FAM32A"/>
    <property type="match status" value="1"/>
</dbReference>
<keyword evidence="3" id="KW-1185">Reference proteome</keyword>
<proteinExistence type="predicted"/>
<dbReference type="EMBL" id="JAGHQM010000141">
    <property type="protein sequence ID" value="KAH0565064.1"/>
    <property type="molecule type" value="Genomic_DNA"/>
</dbReference>
<protein>
    <recommendedName>
        <fullName evidence="4">DUF1754-domain-containing protein</fullName>
    </recommendedName>
</protein>
<feature type="region of interest" description="Disordered" evidence="1">
    <location>
        <begin position="1"/>
        <end position="108"/>
    </location>
</feature>
<dbReference type="Proteomes" id="UP000750711">
    <property type="component" value="Unassembled WGS sequence"/>
</dbReference>
<dbReference type="PANTHER" id="PTHR13282:SF6">
    <property type="entry name" value="PROTEIN FAM32A"/>
    <property type="match status" value="1"/>
</dbReference>